<feature type="region of interest" description="Disordered" evidence="1">
    <location>
        <begin position="155"/>
        <end position="179"/>
    </location>
</feature>
<evidence type="ECO:0000313" key="2">
    <source>
        <dbReference type="EMBL" id="QPT44898.1"/>
    </source>
</evidence>
<accession>A0A7T3C286</accession>
<protein>
    <submittedName>
        <fullName evidence="2">Uncharacterized protein</fullName>
    </submittedName>
</protein>
<evidence type="ECO:0000256" key="1">
    <source>
        <dbReference type="SAM" id="MobiDB-lite"/>
    </source>
</evidence>
<keyword evidence="3" id="KW-1185">Reference proteome</keyword>
<gene>
    <name evidence="2" type="ORF">I6G26_02330</name>
</gene>
<dbReference type="Proteomes" id="UP000594834">
    <property type="component" value="Chromosome"/>
</dbReference>
<reference evidence="2 3" key="1">
    <citation type="submission" date="2020-12" db="EMBL/GenBank/DDBJ databases">
        <title>FDA dAtabase for Regulatory Grade micrObial Sequences (FDA-ARGOS): Supporting development and validation of Infectious Disease Dx tests.</title>
        <authorList>
            <person name="Sproer C."/>
            <person name="Gronow S."/>
            <person name="Severitt S."/>
            <person name="Schroder I."/>
            <person name="Tallon L."/>
            <person name="Sadzewicz L."/>
            <person name="Zhao X."/>
            <person name="Boylan J."/>
            <person name="Ott S."/>
            <person name="Bowen H."/>
            <person name="Vavikolanu K."/>
            <person name="Mehta A."/>
            <person name="Aluvathingal J."/>
            <person name="Nadendla S."/>
            <person name="Lowell S."/>
            <person name="Myers T."/>
            <person name="Yan Y."/>
            <person name="Sichtig H."/>
        </authorList>
    </citation>
    <scope>NUCLEOTIDE SEQUENCE [LARGE SCALE GENOMIC DNA]</scope>
    <source>
        <strain evidence="2 3">FDAARGOS_869</strain>
    </source>
</reference>
<dbReference type="EMBL" id="CP065728">
    <property type="protein sequence ID" value="QPT44898.1"/>
    <property type="molecule type" value="Genomic_DNA"/>
</dbReference>
<proteinExistence type="predicted"/>
<dbReference type="RefSeq" id="WP_145916056.1">
    <property type="nucleotide sequence ID" value="NZ_CP065728.1"/>
</dbReference>
<sequence length="226" mass="25320">MSHRELSAWKTSLIKCAGNQQCIDNVNAKYDNLNKTNFDNFKNYCTINFDAQRCHNRIRRFEDGTQGNYNLQHMSGLYTDISRLGGKDANKTITSVKFNNAFGGHTVRDTGIANINRDNGNEFQALVGELANERLYGGGRGGTVAGSGGYRVGISGGSKQRGEKGVTFRGGSQSQRDNWYGYNDPNFKKWWHREGKKDFGGKDIDNRQEAKDAYEAWVELGKPNVK</sequence>
<name>A0A7T3C286_MORNO</name>
<evidence type="ECO:0000313" key="3">
    <source>
        <dbReference type="Proteomes" id="UP000594834"/>
    </source>
</evidence>
<organism evidence="2 3">
    <name type="scientific">Moraxella nonliquefaciens</name>
    <dbReference type="NCBI Taxonomy" id="478"/>
    <lineage>
        <taxon>Bacteria</taxon>
        <taxon>Pseudomonadati</taxon>
        <taxon>Pseudomonadota</taxon>
        <taxon>Gammaproteobacteria</taxon>
        <taxon>Moraxellales</taxon>
        <taxon>Moraxellaceae</taxon>
        <taxon>Moraxella</taxon>
    </lineage>
</organism>